<keyword evidence="6" id="KW-1185">Reference proteome</keyword>
<feature type="repeat" description="ANK" evidence="3">
    <location>
        <begin position="485"/>
        <end position="518"/>
    </location>
</feature>
<dbReference type="PANTHER" id="PTHR24198:SF165">
    <property type="entry name" value="ANKYRIN REPEAT-CONTAINING PROTEIN-RELATED"/>
    <property type="match status" value="1"/>
</dbReference>
<dbReference type="Pfam" id="PF12796">
    <property type="entry name" value="Ank_2"/>
    <property type="match status" value="2"/>
</dbReference>
<dbReference type="InterPro" id="IPR036770">
    <property type="entry name" value="Ankyrin_rpt-contain_sf"/>
</dbReference>
<evidence type="ECO:0000313" key="6">
    <source>
        <dbReference type="Proteomes" id="UP001220324"/>
    </source>
</evidence>
<dbReference type="PANTHER" id="PTHR24198">
    <property type="entry name" value="ANKYRIN REPEAT AND PROTEIN KINASE DOMAIN-CONTAINING PROTEIN"/>
    <property type="match status" value="1"/>
</dbReference>
<dbReference type="Proteomes" id="UP001220324">
    <property type="component" value="Unassembled WGS sequence"/>
</dbReference>
<sequence length="592" mass="65978">MAYSRFRELHNDFLDEEGHPEEGHQPAFLDQDGAPLFEDPELGLLSTVYAQNDVASLHLYNDNPHTEIFQDLNSDAYWRWCYHPFIQAAALNGFDALHALLDIYVADPTLPEPLEQYLAHIPISLMNMACRHTNRGMVQRLLDHDPPLGSLHDREDMSGEAPLYSAAKSMGIESGELIRPLAIRRNSHEKLAETEEFLYYLLDQGCSVQDSDLYVEQARIEGSDQLRTERVLYDTVLAAAIPHASYPMVSRLIDEGADIYARLEGWQDHLPVSKDGLVTAMHIASIYGNLEGMQALIDHPGDSSAANLVAIVDSAGRTPLHWALRVVQGDLDMYDMSDQDEITARIVRAVLLLLNASPDTVNMRDNNGATVFHYAMMSYAALESTTLLLSAKPLPHIINVRDYMGDTALKKAIDGHAEGGGTPNKRLMEILQVLLENGADGSGCNNKGHNLVHTLALRFADSDPVELAILDRLLEFVNINSADSYGRTPLHYVARYWSRINFIRRLISQGADVNAVDKRGNTPLHEVMRGQLAKQSWQNTEVDTMTNDLPARARDEVIELLVGAGAAMDHRNAAGKTPPQILDERTKKMKHR</sequence>
<evidence type="ECO:0000256" key="1">
    <source>
        <dbReference type="ARBA" id="ARBA00022737"/>
    </source>
</evidence>
<evidence type="ECO:0000256" key="3">
    <source>
        <dbReference type="PROSITE-ProRule" id="PRU00023"/>
    </source>
</evidence>
<dbReference type="AlphaFoldDB" id="A0AAD6CZ80"/>
<dbReference type="PROSITE" id="PS50088">
    <property type="entry name" value="ANK_REPEAT"/>
    <property type="match status" value="1"/>
</dbReference>
<dbReference type="Gene3D" id="1.25.40.20">
    <property type="entry name" value="Ankyrin repeat-containing domain"/>
    <property type="match status" value="3"/>
</dbReference>
<name>A0AAD6CZ80_9EURO</name>
<proteinExistence type="predicted"/>
<dbReference type="SMART" id="SM00248">
    <property type="entry name" value="ANK"/>
    <property type="match status" value="7"/>
</dbReference>
<keyword evidence="2 3" id="KW-0040">ANK repeat</keyword>
<evidence type="ECO:0000256" key="2">
    <source>
        <dbReference type="ARBA" id="ARBA00023043"/>
    </source>
</evidence>
<feature type="region of interest" description="Disordered" evidence="4">
    <location>
        <begin position="569"/>
        <end position="592"/>
    </location>
</feature>
<dbReference type="PROSITE" id="PS50297">
    <property type="entry name" value="ANK_REP_REGION"/>
    <property type="match status" value="1"/>
</dbReference>
<dbReference type="EMBL" id="JAQIZZ010000003">
    <property type="protein sequence ID" value="KAJ5546138.1"/>
    <property type="molecule type" value="Genomic_DNA"/>
</dbReference>
<evidence type="ECO:0000256" key="4">
    <source>
        <dbReference type="SAM" id="MobiDB-lite"/>
    </source>
</evidence>
<organism evidence="5 6">
    <name type="scientific">Penicillium frequentans</name>
    <dbReference type="NCBI Taxonomy" id="3151616"/>
    <lineage>
        <taxon>Eukaryota</taxon>
        <taxon>Fungi</taxon>
        <taxon>Dikarya</taxon>
        <taxon>Ascomycota</taxon>
        <taxon>Pezizomycotina</taxon>
        <taxon>Eurotiomycetes</taxon>
        <taxon>Eurotiomycetidae</taxon>
        <taxon>Eurotiales</taxon>
        <taxon>Aspergillaceae</taxon>
        <taxon>Penicillium</taxon>
    </lineage>
</organism>
<keyword evidence="1" id="KW-0677">Repeat</keyword>
<accession>A0AAD6CZ80</accession>
<reference evidence="5 6" key="1">
    <citation type="journal article" date="2023" name="IMA Fungus">
        <title>Comparative genomic study of the Penicillium genus elucidates a diverse pangenome and 15 lateral gene transfer events.</title>
        <authorList>
            <person name="Petersen C."/>
            <person name="Sorensen T."/>
            <person name="Nielsen M.R."/>
            <person name="Sondergaard T.E."/>
            <person name="Sorensen J.L."/>
            <person name="Fitzpatrick D.A."/>
            <person name="Frisvad J.C."/>
            <person name="Nielsen K.L."/>
        </authorList>
    </citation>
    <scope>NUCLEOTIDE SEQUENCE [LARGE SCALE GENOMIC DNA]</scope>
    <source>
        <strain evidence="5 6">IBT 35679</strain>
    </source>
</reference>
<dbReference type="InterPro" id="IPR002110">
    <property type="entry name" value="Ankyrin_rpt"/>
</dbReference>
<protein>
    <submittedName>
        <fullName evidence="5">Uncharacterized protein</fullName>
    </submittedName>
</protein>
<dbReference type="SUPFAM" id="SSF48403">
    <property type="entry name" value="Ankyrin repeat"/>
    <property type="match status" value="1"/>
</dbReference>
<comment type="caution">
    <text evidence="5">The sequence shown here is derived from an EMBL/GenBank/DDBJ whole genome shotgun (WGS) entry which is preliminary data.</text>
</comment>
<evidence type="ECO:0000313" key="5">
    <source>
        <dbReference type="EMBL" id="KAJ5546138.1"/>
    </source>
</evidence>
<gene>
    <name evidence="5" type="ORF">N7494_003723</name>
</gene>